<dbReference type="EMBL" id="AZDV01000023">
    <property type="protein sequence ID" value="KRK94979.1"/>
    <property type="molecule type" value="Genomic_DNA"/>
</dbReference>
<gene>
    <name evidence="2" type="ORF">FD25_GL002164</name>
</gene>
<keyword evidence="1" id="KW-0732">Signal</keyword>
<name>A0A0R1LN33_9LACO</name>
<dbReference type="STRING" id="1423715.FD25_GL002164"/>
<protein>
    <submittedName>
        <fullName evidence="2">Uncharacterized protein</fullName>
    </submittedName>
</protein>
<feature type="chain" id="PRO_5006407453" evidence="1">
    <location>
        <begin position="33"/>
        <end position="172"/>
    </location>
</feature>
<reference evidence="2 3" key="1">
    <citation type="journal article" date="2015" name="Genome Announc.">
        <title>Expanding the biotechnology potential of lactobacilli through comparative genomics of 213 strains and associated genera.</title>
        <authorList>
            <person name="Sun Z."/>
            <person name="Harris H.M."/>
            <person name="McCann A."/>
            <person name="Guo C."/>
            <person name="Argimon S."/>
            <person name="Zhang W."/>
            <person name="Yang X."/>
            <person name="Jeffery I.B."/>
            <person name="Cooney J.C."/>
            <person name="Kagawa T.F."/>
            <person name="Liu W."/>
            <person name="Song Y."/>
            <person name="Salvetti E."/>
            <person name="Wrobel A."/>
            <person name="Rasinkangas P."/>
            <person name="Parkhill J."/>
            <person name="Rea M.C."/>
            <person name="O'Sullivan O."/>
            <person name="Ritari J."/>
            <person name="Douillard F.P."/>
            <person name="Paul Ross R."/>
            <person name="Yang R."/>
            <person name="Briner A.E."/>
            <person name="Felis G.E."/>
            <person name="de Vos W.M."/>
            <person name="Barrangou R."/>
            <person name="Klaenhammer T.R."/>
            <person name="Caufield P.W."/>
            <person name="Cui Y."/>
            <person name="Zhang H."/>
            <person name="O'Toole P.W."/>
        </authorList>
    </citation>
    <scope>NUCLEOTIDE SEQUENCE [LARGE SCALE GENOMIC DNA]</scope>
    <source>
        <strain evidence="2 3">DSM 19394</strain>
    </source>
</reference>
<organism evidence="2 3">
    <name type="scientific">Levilactobacillus acidifarinae DSM 19394 = JCM 15949</name>
    <dbReference type="NCBI Taxonomy" id="1423715"/>
    <lineage>
        <taxon>Bacteria</taxon>
        <taxon>Bacillati</taxon>
        <taxon>Bacillota</taxon>
        <taxon>Bacilli</taxon>
        <taxon>Lactobacillales</taxon>
        <taxon>Lactobacillaceae</taxon>
        <taxon>Levilactobacillus</taxon>
    </lineage>
</organism>
<dbReference type="Proteomes" id="UP000051955">
    <property type="component" value="Unassembled WGS sequence"/>
</dbReference>
<sequence>MIGGVIMNKILTSATGLVAALALVGVAATANADGTTGNPGINNAQLTATATTNGQLADDDSVYFPQIASGHTVTAHAAAQSRVPATRQLRLSARYHQNGRTLTFLKAQRGTVLTLHNGKQQCVKRLTIARDGRLTVKLTRAQAQQLGAQRTFDYTVTTTGMRPYTVKCVILK</sequence>
<evidence type="ECO:0000256" key="1">
    <source>
        <dbReference type="SAM" id="SignalP"/>
    </source>
</evidence>
<dbReference type="AlphaFoldDB" id="A0A0R1LN33"/>
<keyword evidence="3" id="KW-1185">Reference proteome</keyword>
<dbReference type="PATRIC" id="fig|1423715.3.peg.2235"/>
<proteinExistence type="predicted"/>
<evidence type="ECO:0000313" key="3">
    <source>
        <dbReference type="Proteomes" id="UP000051955"/>
    </source>
</evidence>
<accession>A0A0R1LN33</accession>
<feature type="signal peptide" evidence="1">
    <location>
        <begin position="1"/>
        <end position="32"/>
    </location>
</feature>
<comment type="caution">
    <text evidence="2">The sequence shown here is derived from an EMBL/GenBank/DDBJ whole genome shotgun (WGS) entry which is preliminary data.</text>
</comment>
<evidence type="ECO:0000313" key="2">
    <source>
        <dbReference type="EMBL" id="KRK94979.1"/>
    </source>
</evidence>